<dbReference type="SUPFAM" id="SSF53756">
    <property type="entry name" value="UDP-Glycosyltransferase/glycogen phosphorylase"/>
    <property type="match status" value="1"/>
</dbReference>
<feature type="domain" description="Glycosyl transferase family 1" evidence="1">
    <location>
        <begin position="205"/>
        <end position="363"/>
    </location>
</feature>
<proteinExistence type="predicted"/>
<gene>
    <name evidence="3" type="ORF">A2677_04085</name>
</gene>
<evidence type="ECO:0000259" key="2">
    <source>
        <dbReference type="Pfam" id="PF13439"/>
    </source>
</evidence>
<accession>A0A1G2BP83</accession>
<reference evidence="3 4" key="1">
    <citation type="journal article" date="2016" name="Nat. Commun.">
        <title>Thousands of microbial genomes shed light on interconnected biogeochemical processes in an aquifer system.</title>
        <authorList>
            <person name="Anantharaman K."/>
            <person name="Brown C.T."/>
            <person name="Hug L.A."/>
            <person name="Sharon I."/>
            <person name="Castelle C.J."/>
            <person name="Probst A.J."/>
            <person name="Thomas B.C."/>
            <person name="Singh A."/>
            <person name="Wilkins M.J."/>
            <person name="Karaoz U."/>
            <person name="Brodie E.L."/>
            <person name="Williams K.H."/>
            <person name="Hubbard S.S."/>
            <person name="Banfield J.F."/>
        </authorList>
    </citation>
    <scope>NUCLEOTIDE SEQUENCE [LARGE SCALE GENOMIC DNA]</scope>
</reference>
<dbReference type="InterPro" id="IPR050194">
    <property type="entry name" value="Glycosyltransferase_grp1"/>
</dbReference>
<dbReference type="Proteomes" id="UP000177817">
    <property type="component" value="Unassembled WGS sequence"/>
</dbReference>
<dbReference type="GO" id="GO:0016757">
    <property type="term" value="F:glycosyltransferase activity"/>
    <property type="evidence" value="ECO:0007669"/>
    <property type="project" value="InterPro"/>
</dbReference>
<feature type="domain" description="Glycosyltransferase subfamily 4-like N-terminal" evidence="2">
    <location>
        <begin position="70"/>
        <end position="186"/>
    </location>
</feature>
<evidence type="ECO:0000259" key="1">
    <source>
        <dbReference type="Pfam" id="PF00534"/>
    </source>
</evidence>
<dbReference type="AlphaFoldDB" id="A0A1G2BP83"/>
<evidence type="ECO:0000313" key="4">
    <source>
        <dbReference type="Proteomes" id="UP000177817"/>
    </source>
</evidence>
<dbReference type="CDD" id="cd03801">
    <property type="entry name" value="GT4_PimA-like"/>
    <property type="match status" value="1"/>
</dbReference>
<evidence type="ECO:0000313" key="3">
    <source>
        <dbReference type="EMBL" id="OGY90180.1"/>
    </source>
</evidence>
<dbReference type="InterPro" id="IPR028098">
    <property type="entry name" value="Glyco_trans_4-like_N"/>
</dbReference>
<name>A0A1G2BP83_9BACT</name>
<protein>
    <recommendedName>
        <fullName evidence="5">Glycosyltransferase subfamily 4-like N-terminal domain-containing protein</fullName>
    </recommendedName>
</protein>
<dbReference type="EMBL" id="MHKK01000015">
    <property type="protein sequence ID" value="OGY90180.1"/>
    <property type="molecule type" value="Genomic_DNA"/>
</dbReference>
<sequence>MTDQKSPLPLSVLMISTDPGFFTEEGTGDVIYRHVRYAERVKSLDVIVLGVHSGTKRFGDRLTVHGTGTGGIGAIFKARQIARTLLRSGTFRLIVTQDPHATGLVGVYLKKKFHLPLIVHLHGDFLDNDYWRRERVSHRFKALVQKRIIRSADMIRVVSDGIRRKLLSAGISDDRIAVIGTPINDELFTTLSDDQKMLVEKLRYKYQDRFVLMFCGRLVPAKNLLFLLTVIDILRKRHRNILLLLVGEGEMHQALERTVKDRNLESHVVLLGALPHEKLTVYYHVSQLFVLLSTNESFGKVIIEAGLSGVPCVASRTTGASSIIAEGRTGFIVGVNDLDMSVAVIEELMEYPEHVKMLGENAKALYRNRYAMSSSVDKIIDLWKRVSGV</sequence>
<organism evidence="3 4">
    <name type="scientific">Candidatus Komeilibacteria bacterium RIFCSPHIGHO2_01_FULL_52_14</name>
    <dbReference type="NCBI Taxonomy" id="1798549"/>
    <lineage>
        <taxon>Bacteria</taxon>
        <taxon>Candidatus Komeiliibacteriota</taxon>
    </lineage>
</organism>
<comment type="caution">
    <text evidence="3">The sequence shown here is derived from an EMBL/GenBank/DDBJ whole genome shotgun (WGS) entry which is preliminary data.</text>
</comment>
<dbReference type="PANTHER" id="PTHR45947">
    <property type="entry name" value="SULFOQUINOVOSYL TRANSFERASE SQD2"/>
    <property type="match status" value="1"/>
</dbReference>
<evidence type="ECO:0008006" key="5">
    <source>
        <dbReference type="Google" id="ProtNLM"/>
    </source>
</evidence>
<dbReference type="PANTHER" id="PTHR45947:SF3">
    <property type="entry name" value="SULFOQUINOVOSYL TRANSFERASE SQD2"/>
    <property type="match status" value="1"/>
</dbReference>
<dbReference type="Gene3D" id="3.40.50.2000">
    <property type="entry name" value="Glycogen Phosphorylase B"/>
    <property type="match status" value="2"/>
</dbReference>
<dbReference type="Pfam" id="PF13439">
    <property type="entry name" value="Glyco_transf_4"/>
    <property type="match status" value="1"/>
</dbReference>
<dbReference type="Pfam" id="PF00534">
    <property type="entry name" value="Glycos_transf_1"/>
    <property type="match status" value="1"/>
</dbReference>
<dbReference type="InterPro" id="IPR001296">
    <property type="entry name" value="Glyco_trans_1"/>
</dbReference>